<protein>
    <submittedName>
        <fullName evidence="1">Uncharacterized protein</fullName>
    </submittedName>
</protein>
<sequence length="86" mass="9565">MFRNGAFGPMRYCMPSDVWDRFSCGLPPAERFSGSRRHGVVIPAGGWVETCKSPHCVKLLKPEPLTTEAALVETEDSPFEQQGTEH</sequence>
<comment type="caution">
    <text evidence="1">The sequence shown here is derived from an EMBL/GenBank/DDBJ whole genome shotgun (WGS) entry which is preliminary data.</text>
</comment>
<evidence type="ECO:0000313" key="1">
    <source>
        <dbReference type="EMBL" id="KAG3226452.1"/>
    </source>
</evidence>
<organism evidence="1 2">
    <name type="scientific">Phytophthora cactorum</name>
    <dbReference type="NCBI Taxonomy" id="29920"/>
    <lineage>
        <taxon>Eukaryota</taxon>
        <taxon>Sar</taxon>
        <taxon>Stramenopiles</taxon>
        <taxon>Oomycota</taxon>
        <taxon>Peronosporomycetes</taxon>
        <taxon>Peronosporales</taxon>
        <taxon>Peronosporaceae</taxon>
        <taxon>Phytophthora</taxon>
    </lineage>
</organism>
<reference evidence="1" key="1">
    <citation type="submission" date="2018-05" db="EMBL/GenBank/DDBJ databases">
        <title>Effector identification in a new, highly contiguous assembly of the strawberry crown rot pathogen Phytophthora cactorum.</title>
        <authorList>
            <person name="Armitage A.D."/>
            <person name="Nellist C.F."/>
            <person name="Bates H."/>
            <person name="Vickerstaff R.J."/>
            <person name="Harrison R.J."/>
        </authorList>
    </citation>
    <scope>NUCLEOTIDE SEQUENCE</scope>
    <source>
        <strain evidence="1">P421</strain>
    </source>
</reference>
<name>A0A8T1IU65_9STRA</name>
<accession>A0A8T1IU65</accession>
<gene>
    <name evidence="1" type="ORF">PC129_g2973</name>
</gene>
<evidence type="ECO:0000313" key="2">
    <source>
        <dbReference type="Proteomes" id="UP000760860"/>
    </source>
</evidence>
<dbReference type="Proteomes" id="UP000760860">
    <property type="component" value="Unassembled WGS sequence"/>
</dbReference>
<dbReference type="AlphaFoldDB" id="A0A8T1IU65"/>
<dbReference type="EMBL" id="RCMV01000057">
    <property type="protein sequence ID" value="KAG3226452.1"/>
    <property type="molecule type" value="Genomic_DNA"/>
</dbReference>
<proteinExistence type="predicted"/>